<organism evidence="6 7">
    <name type="scientific">Enterococcus lemanii</name>
    <dbReference type="NCBI Taxonomy" id="1159752"/>
    <lineage>
        <taxon>Bacteria</taxon>
        <taxon>Bacillati</taxon>
        <taxon>Bacillota</taxon>
        <taxon>Bacilli</taxon>
        <taxon>Lactobacillales</taxon>
        <taxon>Enterococcaceae</taxon>
        <taxon>Enterococcus</taxon>
    </lineage>
</organism>
<feature type="non-terminal residue" evidence="6">
    <location>
        <position position="317"/>
    </location>
</feature>
<dbReference type="Gene3D" id="3.90.350.10">
    <property type="entry name" value="Transposase Inhibitor Protein From Tn5, Chain A, domain 1"/>
    <property type="match status" value="1"/>
</dbReference>
<dbReference type="RefSeq" id="WP_379962457.1">
    <property type="nucleotide sequence ID" value="NZ_JBHSGS010000010.1"/>
</dbReference>
<gene>
    <name evidence="6" type="ORF">ACFO5I_02165</name>
</gene>
<dbReference type="InterPro" id="IPR012337">
    <property type="entry name" value="RNaseH-like_sf"/>
</dbReference>
<comment type="caution">
    <text evidence="6">The sequence shown here is derived from an EMBL/GenBank/DDBJ whole genome shotgun (WGS) entry which is preliminary data.</text>
</comment>
<reference evidence="7" key="1">
    <citation type="journal article" date="2019" name="Int. J. Syst. Evol. Microbiol.">
        <title>The Global Catalogue of Microorganisms (GCM) 10K type strain sequencing project: providing services to taxonomists for standard genome sequencing and annotation.</title>
        <authorList>
            <consortium name="The Broad Institute Genomics Platform"/>
            <consortium name="The Broad Institute Genome Sequencing Center for Infectious Disease"/>
            <person name="Wu L."/>
            <person name="Ma J."/>
        </authorList>
    </citation>
    <scope>NUCLEOTIDE SEQUENCE [LARGE SCALE GENOMIC DNA]</scope>
    <source>
        <strain evidence="7">CGMCC 1.19032</strain>
    </source>
</reference>
<dbReference type="NCBIfam" id="NF033592">
    <property type="entry name" value="transpos_IS4_1"/>
    <property type="match status" value="1"/>
</dbReference>
<evidence type="ECO:0000256" key="2">
    <source>
        <dbReference type="ARBA" id="ARBA00022578"/>
    </source>
</evidence>
<name>A0ABV9MUS0_9ENTE</name>
<evidence type="ECO:0000313" key="7">
    <source>
        <dbReference type="Proteomes" id="UP001595969"/>
    </source>
</evidence>
<keyword evidence="2" id="KW-0815">Transposition</keyword>
<dbReference type="Pfam" id="PF01609">
    <property type="entry name" value="DDE_Tnp_1"/>
    <property type="match status" value="1"/>
</dbReference>
<evidence type="ECO:0000256" key="1">
    <source>
        <dbReference type="ARBA" id="ARBA00010075"/>
    </source>
</evidence>
<dbReference type="PANTHER" id="PTHR33258">
    <property type="entry name" value="TRANSPOSASE INSL FOR INSERTION SEQUENCE ELEMENT IS186A-RELATED"/>
    <property type="match status" value="1"/>
</dbReference>
<dbReference type="InterPro" id="IPR047952">
    <property type="entry name" value="Transpos_IS4"/>
</dbReference>
<proteinExistence type="inferred from homology"/>
<dbReference type="EMBL" id="JBHSGS010000010">
    <property type="protein sequence ID" value="MFC4718550.1"/>
    <property type="molecule type" value="Genomic_DNA"/>
</dbReference>
<keyword evidence="4" id="KW-0233">DNA recombination</keyword>
<evidence type="ECO:0000313" key="6">
    <source>
        <dbReference type="EMBL" id="MFC4718550.1"/>
    </source>
</evidence>
<comment type="similarity">
    <text evidence="1">Belongs to the transposase 11 family.</text>
</comment>
<evidence type="ECO:0000256" key="4">
    <source>
        <dbReference type="ARBA" id="ARBA00023172"/>
    </source>
</evidence>
<accession>A0ABV9MUS0</accession>
<sequence length="317" mass="37074">MDKYNKKTAFKKWVSAINFNELSKEAQITIKNFDYYHKKLNFETTLKILLHAVYEELPSYREIGRAFMDKRLCQEMGIESLSHSSLSRRGAKIQTEVLMEIFGVLVQKISQQRPSSKTSSLQLIDSTTIPLNKTWFPWAKFRQTKAGIKLHLNLCYLDKDNQYPESFTITNAKEQDRTQLEYFVNKAEATYVVDRGYFDYKLLDRLHHDGYFFVTRTKSNTRITVLDQLSVEQPETVDGQIISDQQVTLGGGVGYVTERFRLVTLLTKGKKILRIVTNRFDVSASEVADMYQARWQIELFFKYLKQNLTIKRLYSQS</sequence>
<dbReference type="InterPro" id="IPR002559">
    <property type="entry name" value="Transposase_11"/>
</dbReference>
<dbReference type="PANTHER" id="PTHR33258:SF1">
    <property type="entry name" value="TRANSPOSASE INSL FOR INSERTION SEQUENCE ELEMENT IS186A-RELATED"/>
    <property type="match status" value="1"/>
</dbReference>
<feature type="domain" description="Transposase IS4-like" evidence="5">
    <location>
        <begin position="119"/>
        <end position="315"/>
    </location>
</feature>
<dbReference type="Proteomes" id="UP001595969">
    <property type="component" value="Unassembled WGS sequence"/>
</dbReference>
<evidence type="ECO:0000256" key="3">
    <source>
        <dbReference type="ARBA" id="ARBA00023125"/>
    </source>
</evidence>
<keyword evidence="7" id="KW-1185">Reference proteome</keyword>
<keyword evidence="3" id="KW-0238">DNA-binding</keyword>
<protein>
    <submittedName>
        <fullName evidence="6">IS4 family transposase</fullName>
    </submittedName>
</protein>
<dbReference type="SUPFAM" id="SSF53098">
    <property type="entry name" value="Ribonuclease H-like"/>
    <property type="match status" value="1"/>
</dbReference>
<evidence type="ECO:0000259" key="5">
    <source>
        <dbReference type="Pfam" id="PF01609"/>
    </source>
</evidence>